<gene>
    <name evidence="1" type="ORF">PAUS00366_LOCUS2908</name>
</gene>
<evidence type="ECO:0000313" key="1">
    <source>
        <dbReference type="EMBL" id="CAE0710188.1"/>
    </source>
</evidence>
<protein>
    <submittedName>
        <fullName evidence="1">Uncharacterized protein</fullName>
    </submittedName>
</protein>
<accession>A0A7S4EFY0</accession>
<dbReference type="EMBL" id="HBIX01003756">
    <property type="protein sequence ID" value="CAE0710188.1"/>
    <property type="molecule type" value="Transcribed_RNA"/>
</dbReference>
<organism evidence="1">
    <name type="scientific">Pseudo-nitzschia australis</name>
    <dbReference type="NCBI Taxonomy" id="44445"/>
    <lineage>
        <taxon>Eukaryota</taxon>
        <taxon>Sar</taxon>
        <taxon>Stramenopiles</taxon>
        <taxon>Ochrophyta</taxon>
        <taxon>Bacillariophyta</taxon>
        <taxon>Bacillariophyceae</taxon>
        <taxon>Bacillariophycidae</taxon>
        <taxon>Bacillariales</taxon>
        <taxon>Bacillariaceae</taxon>
        <taxon>Pseudo-nitzschia</taxon>
    </lineage>
</organism>
<sequence length="1005" mass="114541">MALIPVSAAAKDRDDARNSLLKSHDAALSRLLKEYGGKEVESSLNTKEEEEKILGMNTDLLPISGSIRRVCSLASELMKHLLGLEFYDGAKLVGDAVSCYMKERARRHDVAIEAQKKADEWQQKIIDSPFFLDSYDDGNISNEEIDLPYLSDEESLLNDVEDSQLVESLRKGALTPELCVLYGLALIGEGGRNFIAAKSLEAIDDLEQETEEWFSDDESKRNHMIEPFWVLFRRAMTEELRRTGAYAFIADVLRKTNKEHEWGFHFASLFRRHLESLKQKDLIDNLLGFRGKNTPNMTFKKNQLLKVILEACKFEMYTIDTPKETKHVLNKSPSFSLRKRTEIAQSVLASIVNIVPLAWSVERNGTLPPICVEIVKVLAKCLRWLSTMVLDELPYSVLKNLVHQCTIVVSYLCGNSISELNDTEERGMEKLEESGTFPVKSSWQPTEFRMLSICTYNFAVACNVSLFSGWEKEEFTMKALRKRQGQLRHFGVHIGDRRLSGCLPNAVEDELARQWKLLAKIQPKYPKLDFAENMKVVKQAEWFQTEAKSREETLRHAPITSYAEDDALQVFLAYAAFCTHLSLSEKDERLSARFQQLALSVLLPISQFCLDETLWDSDIGEAATTLASYEEWQVMAGRAQYQPIGDREGLYQKRIRKGGRRDSGKRILYDKKVQEWIEGALSPTSKDFIQIPNIELKMLWTQTDCLLEISTETHTKGPKEQMDIVHKATTDLRACYTYAAAEKACLNLSIALLEMAAVSDCHNLFNCLQQAALFASQATKSGNNDTAYRQTLPEMTECSPREALIILGRADCLQAVYFPNEAAYLCSFVARVCRLHRDSREVKFEWNDQWKVVGIYSYNVSVMIRITVSNILNQTMQKAFMAAWERDVVEELERGRRDGRSWINALSRNVKDTALSSGHEFDSSSVDNTEKLSEINDGDRQEYNTRLIEELTMQKPQAQSPQPNYDSNVEFEPEELNKRVMQLLGTQIDEGGDDKKVNEVVQYSV</sequence>
<name>A0A7S4EFY0_9STRA</name>
<reference evidence="1" key="1">
    <citation type="submission" date="2021-01" db="EMBL/GenBank/DDBJ databases">
        <authorList>
            <person name="Corre E."/>
            <person name="Pelletier E."/>
            <person name="Niang G."/>
            <person name="Scheremetjew M."/>
            <person name="Finn R."/>
            <person name="Kale V."/>
            <person name="Holt S."/>
            <person name="Cochrane G."/>
            <person name="Meng A."/>
            <person name="Brown T."/>
            <person name="Cohen L."/>
        </authorList>
    </citation>
    <scope>NUCLEOTIDE SEQUENCE</scope>
    <source>
        <strain evidence="1">10249 10 AB</strain>
    </source>
</reference>
<proteinExistence type="predicted"/>
<dbReference type="AlphaFoldDB" id="A0A7S4EFY0"/>